<dbReference type="InterPro" id="IPR047124">
    <property type="entry name" value="HI_0220.2"/>
</dbReference>
<dbReference type="Proteomes" id="UP000199109">
    <property type="component" value="Unassembled WGS sequence"/>
</dbReference>
<dbReference type="SMART" id="SM00987">
    <property type="entry name" value="UreE_C"/>
    <property type="match status" value="1"/>
</dbReference>
<dbReference type="SUPFAM" id="SSF52141">
    <property type="entry name" value="Uracil-DNA glycosylase-like"/>
    <property type="match status" value="1"/>
</dbReference>
<name>A0A1G7HAX3_9FLAO</name>
<proteinExistence type="predicted"/>
<reference evidence="2 3" key="1">
    <citation type="submission" date="2016-10" db="EMBL/GenBank/DDBJ databases">
        <authorList>
            <person name="de Groot N.N."/>
        </authorList>
    </citation>
    <scope>NUCLEOTIDE SEQUENCE [LARGE SCALE GENOMIC DNA]</scope>
    <source>
        <strain evidence="2 3">DSM 23421</strain>
    </source>
</reference>
<dbReference type="InterPro" id="IPR036895">
    <property type="entry name" value="Uracil-DNA_glycosylase-like_sf"/>
</dbReference>
<keyword evidence="3" id="KW-1185">Reference proteome</keyword>
<evidence type="ECO:0000313" key="3">
    <source>
        <dbReference type="Proteomes" id="UP000199109"/>
    </source>
</evidence>
<dbReference type="PANTHER" id="PTHR42160:SF1">
    <property type="entry name" value="URACIL-DNA GLYCOSYLASE SUPERFAMILY PROTEIN"/>
    <property type="match status" value="1"/>
</dbReference>
<dbReference type="RefSeq" id="WP_091872608.1">
    <property type="nucleotide sequence ID" value="NZ_FNAO01000009.1"/>
</dbReference>
<dbReference type="Pfam" id="PF03167">
    <property type="entry name" value="UDG"/>
    <property type="match status" value="1"/>
</dbReference>
<dbReference type="STRING" id="641691.SAMN05421636_10980"/>
<dbReference type="PANTHER" id="PTHR42160">
    <property type="entry name" value="URACIL-DNA GLYCOSYLASE SUPERFAMILY PROTEIN"/>
    <property type="match status" value="1"/>
</dbReference>
<gene>
    <name evidence="2" type="ORF">SAMN05421636_10980</name>
</gene>
<dbReference type="SMART" id="SM00986">
    <property type="entry name" value="UDG"/>
    <property type="match status" value="1"/>
</dbReference>
<protein>
    <submittedName>
        <fullName evidence="2">Uracil-DNA glycosylase</fullName>
    </submittedName>
</protein>
<dbReference type="CDD" id="cd10033">
    <property type="entry name" value="UDG_like"/>
    <property type="match status" value="1"/>
</dbReference>
<dbReference type="InterPro" id="IPR005122">
    <property type="entry name" value="Uracil-DNA_glycosylase-like"/>
</dbReference>
<evidence type="ECO:0000313" key="2">
    <source>
        <dbReference type="EMBL" id="SDE97259.1"/>
    </source>
</evidence>
<dbReference type="OrthoDB" id="9789139at2"/>
<feature type="domain" description="Uracil-DNA glycosylase-like" evidence="1">
    <location>
        <begin position="25"/>
        <end position="182"/>
    </location>
</feature>
<dbReference type="Gene3D" id="3.40.470.10">
    <property type="entry name" value="Uracil-DNA glycosylase-like domain"/>
    <property type="match status" value="1"/>
</dbReference>
<sequence length="193" mass="22000">MQKLLSEIRNCEVCKAYLPLGPRPIVAGTQNSKIVLISQAPGRKAHEHNLPFKDPSGRKLREWLGVTEAQFYNPDNFAILPMGFCYPGKAKSGDLPPRKECAPLWHDAVLKRLKGVKLTLLIGKYAQDQYLGKTSKKNLTENVTNYTEFLPDYFVLPHPSPVNRFWTIRNPWFEADVVPELRKRVSELLSVRA</sequence>
<accession>A0A1G7HAX3</accession>
<organism evidence="2 3">
    <name type="scientific">Pricia antarctica</name>
    <dbReference type="NCBI Taxonomy" id="641691"/>
    <lineage>
        <taxon>Bacteria</taxon>
        <taxon>Pseudomonadati</taxon>
        <taxon>Bacteroidota</taxon>
        <taxon>Flavobacteriia</taxon>
        <taxon>Flavobacteriales</taxon>
        <taxon>Flavobacteriaceae</taxon>
        <taxon>Pricia</taxon>
    </lineage>
</organism>
<dbReference type="EMBL" id="FNAO01000009">
    <property type="protein sequence ID" value="SDE97259.1"/>
    <property type="molecule type" value="Genomic_DNA"/>
</dbReference>
<evidence type="ECO:0000259" key="1">
    <source>
        <dbReference type="SMART" id="SM00986"/>
    </source>
</evidence>
<dbReference type="AlphaFoldDB" id="A0A1G7HAX3"/>